<accession>A0A9J5ZG44</accession>
<protein>
    <submittedName>
        <fullName evidence="2">Uncharacterized protein</fullName>
    </submittedName>
</protein>
<feature type="compositionally biased region" description="Acidic residues" evidence="1">
    <location>
        <begin position="50"/>
        <end position="65"/>
    </location>
</feature>
<name>A0A9J5ZG44_SOLCO</name>
<dbReference type="EMBL" id="JACXVP010000004">
    <property type="protein sequence ID" value="KAG5610800.1"/>
    <property type="molecule type" value="Genomic_DNA"/>
</dbReference>
<comment type="caution">
    <text evidence="2">The sequence shown here is derived from an EMBL/GenBank/DDBJ whole genome shotgun (WGS) entry which is preliminary data.</text>
</comment>
<feature type="region of interest" description="Disordered" evidence="1">
    <location>
        <begin position="142"/>
        <end position="165"/>
    </location>
</feature>
<evidence type="ECO:0000256" key="1">
    <source>
        <dbReference type="SAM" id="MobiDB-lite"/>
    </source>
</evidence>
<keyword evidence="3" id="KW-1185">Reference proteome</keyword>
<gene>
    <name evidence="2" type="ORF">H5410_022081</name>
</gene>
<feature type="compositionally biased region" description="Polar residues" evidence="1">
    <location>
        <begin position="67"/>
        <end position="89"/>
    </location>
</feature>
<feature type="region of interest" description="Disordered" evidence="1">
    <location>
        <begin position="44"/>
        <end position="93"/>
    </location>
</feature>
<reference evidence="2 3" key="1">
    <citation type="submission" date="2020-09" db="EMBL/GenBank/DDBJ databases">
        <title>De no assembly of potato wild relative species, Solanum commersonii.</title>
        <authorList>
            <person name="Cho K."/>
        </authorList>
    </citation>
    <scope>NUCLEOTIDE SEQUENCE [LARGE SCALE GENOMIC DNA]</scope>
    <source>
        <strain evidence="2">LZ3.2</strain>
        <tissue evidence="2">Leaf</tissue>
    </source>
</reference>
<dbReference type="Proteomes" id="UP000824120">
    <property type="component" value="Chromosome 4"/>
</dbReference>
<dbReference type="AlphaFoldDB" id="A0A9J5ZG44"/>
<organism evidence="2 3">
    <name type="scientific">Solanum commersonii</name>
    <name type="common">Commerson's wild potato</name>
    <name type="synonym">Commerson's nightshade</name>
    <dbReference type="NCBI Taxonomy" id="4109"/>
    <lineage>
        <taxon>Eukaryota</taxon>
        <taxon>Viridiplantae</taxon>
        <taxon>Streptophyta</taxon>
        <taxon>Embryophyta</taxon>
        <taxon>Tracheophyta</taxon>
        <taxon>Spermatophyta</taxon>
        <taxon>Magnoliopsida</taxon>
        <taxon>eudicotyledons</taxon>
        <taxon>Gunneridae</taxon>
        <taxon>Pentapetalae</taxon>
        <taxon>asterids</taxon>
        <taxon>lamiids</taxon>
        <taxon>Solanales</taxon>
        <taxon>Solanaceae</taxon>
        <taxon>Solanoideae</taxon>
        <taxon>Solaneae</taxon>
        <taxon>Solanum</taxon>
    </lineage>
</organism>
<dbReference type="OrthoDB" id="2610923at2759"/>
<proteinExistence type="predicted"/>
<evidence type="ECO:0000313" key="3">
    <source>
        <dbReference type="Proteomes" id="UP000824120"/>
    </source>
</evidence>
<sequence length="288" mass="32717">MSFNEKIIGTNDSTYVDDISFTPHFNIDSNVEIDHEVLGRRYGNTNCDENSGEEVGVDSEEDVLEETPTSSVTEVPTQTTIQTEQNWQHPPTPPLPPIVPPTRDKCKQHFIHRQGGGQGRTGGLNNISIEYKAAKALADKKRNSRASNMVQGTLDPSNPGGPLTQRKYNKQRDHKNFAKRVSVCGLPYGFPSHPSFVEYIQQTYNPSFKGVSRNTVKSNILISRPARIREFNERCVLCDMTPRKVPKHIKIRWNFFYEMLSAAYEYKGPMQMVFNAHNDDPLERMGRN</sequence>
<feature type="compositionally biased region" description="Polar residues" evidence="1">
    <location>
        <begin position="145"/>
        <end position="156"/>
    </location>
</feature>
<evidence type="ECO:0000313" key="2">
    <source>
        <dbReference type="EMBL" id="KAG5610800.1"/>
    </source>
</evidence>